<proteinExistence type="predicted"/>
<dbReference type="OrthoDB" id="1343312at2"/>
<comment type="caution">
    <text evidence="1">The sequence shown here is derived from an EMBL/GenBank/DDBJ whole genome shotgun (WGS) entry which is preliminary data.</text>
</comment>
<dbReference type="Pfam" id="PF22028">
    <property type="entry name" value="DUF6934"/>
    <property type="match status" value="1"/>
</dbReference>
<dbReference type="EMBL" id="VCEJ01000004">
    <property type="protein sequence ID" value="TLV00992.1"/>
    <property type="molecule type" value="Genomic_DNA"/>
</dbReference>
<dbReference type="InterPro" id="IPR053865">
    <property type="entry name" value="DUF6934"/>
</dbReference>
<dbReference type="AlphaFoldDB" id="A0A5R9KXG7"/>
<keyword evidence="2" id="KW-1185">Reference proteome</keyword>
<evidence type="ECO:0000313" key="2">
    <source>
        <dbReference type="Proteomes" id="UP000306402"/>
    </source>
</evidence>
<gene>
    <name evidence="1" type="ORF">FEN17_16135</name>
</gene>
<accession>A0A5R9KXG7</accession>
<dbReference type="RefSeq" id="WP_138366364.1">
    <property type="nucleotide sequence ID" value="NZ_VCEJ01000004.1"/>
</dbReference>
<evidence type="ECO:0000313" key="1">
    <source>
        <dbReference type="EMBL" id="TLV00992.1"/>
    </source>
</evidence>
<reference evidence="1 2" key="1">
    <citation type="submission" date="2019-05" db="EMBL/GenBank/DDBJ databases">
        <authorList>
            <person name="Qu J.-H."/>
        </authorList>
    </citation>
    <scope>NUCLEOTIDE SEQUENCE [LARGE SCALE GENOMIC DNA]</scope>
    <source>
        <strain evidence="1 2">T17</strain>
    </source>
</reference>
<dbReference type="Proteomes" id="UP000306402">
    <property type="component" value="Unassembled WGS sequence"/>
</dbReference>
<name>A0A5R9KXG7_9BACT</name>
<organism evidence="1 2">
    <name type="scientific">Dyadobacter luticola</name>
    <dbReference type="NCBI Taxonomy" id="1979387"/>
    <lineage>
        <taxon>Bacteria</taxon>
        <taxon>Pseudomonadati</taxon>
        <taxon>Bacteroidota</taxon>
        <taxon>Cytophagia</taxon>
        <taxon>Cytophagales</taxon>
        <taxon>Spirosomataceae</taxon>
        <taxon>Dyadobacter</taxon>
    </lineage>
</organism>
<protein>
    <submittedName>
        <fullName evidence="1">Uncharacterized protein</fullName>
    </submittedName>
</protein>
<sequence length="169" mass="19525">MDITLYTTYRVTNREFKFFSIGNEGTFEMRIRITLMDQATRLYNIAFGVWNLSQNDIDDKMIIRNGDTDRILATVGQKALDFLIENPNANIAATGSILPGELALRTRKYQMGIHAHYDYLSTFCNIYGFKAEKINGEVNGDWPDWDGKWVRFEKGTNYDAFLLNLKNDL</sequence>